<evidence type="ECO:0000259" key="1">
    <source>
        <dbReference type="Pfam" id="PF09995"/>
    </source>
</evidence>
<feature type="domain" description="ER-bound oxygenase mpaB/mpaB'/Rubber oxygenase catalytic" evidence="1">
    <location>
        <begin position="146"/>
        <end position="249"/>
    </location>
</feature>
<dbReference type="Pfam" id="PF09995">
    <property type="entry name" value="MPAB_Lcp_cat"/>
    <property type="match status" value="1"/>
</dbReference>
<evidence type="ECO:0000313" key="3">
    <source>
        <dbReference type="Proteomes" id="UP001501020"/>
    </source>
</evidence>
<protein>
    <recommendedName>
        <fullName evidence="1">ER-bound oxygenase mpaB/mpaB'/Rubber oxygenase catalytic domain-containing protein</fullName>
    </recommendedName>
</protein>
<sequence length="291" mass="31333">MVWTTQDQLAEARKRPMRAEGTLYGAIKSIADVAGDADLDNETLLGRLVQNGSLTPETAKRHLALISGFGAVNAGIDQTYEILLLVRSLPQTYAYIDGAKLLVETRRLAEVEFVPERLAKTDQIMDSVRRGFADGAGGLGLGIAYEALGERHATIAETNPAPPDHPYINQVSLAYTLLTFSYSPLIGLEQVGEDVPKGDALLTWMGVWKIIGSVMGIEEDGLPDTFDEARRLWDLIIASPGYGRSDEGATLLQALKDHVAAGQKAETPIDLIGEHGDAAVLELLKPKKAGS</sequence>
<dbReference type="RefSeq" id="WP_344282632.1">
    <property type="nucleotide sequence ID" value="NZ_BAAAMR010000146.1"/>
</dbReference>
<evidence type="ECO:0000313" key="2">
    <source>
        <dbReference type="EMBL" id="GAA2167451.1"/>
    </source>
</evidence>
<dbReference type="EMBL" id="BAAAMR010000146">
    <property type="protein sequence ID" value="GAA2167451.1"/>
    <property type="molecule type" value="Genomic_DNA"/>
</dbReference>
<dbReference type="InterPro" id="IPR018713">
    <property type="entry name" value="MPAB/Lcp_cat_dom"/>
</dbReference>
<reference evidence="3" key="1">
    <citation type="journal article" date="2019" name="Int. J. Syst. Evol. Microbiol.">
        <title>The Global Catalogue of Microorganisms (GCM) 10K type strain sequencing project: providing services to taxonomists for standard genome sequencing and annotation.</title>
        <authorList>
            <consortium name="The Broad Institute Genomics Platform"/>
            <consortium name="The Broad Institute Genome Sequencing Center for Infectious Disease"/>
            <person name="Wu L."/>
            <person name="Ma J."/>
        </authorList>
    </citation>
    <scope>NUCLEOTIDE SEQUENCE [LARGE SCALE GENOMIC DNA]</scope>
    <source>
        <strain evidence="3">JCM 13850</strain>
    </source>
</reference>
<dbReference type="Proteomes" id="UP001501020">
    <property type="component" value="Unassembled WGS sequence"/>
</dbReference>
<proteinExistence type="predicted"/>
<organism evidence="2 3">
    <name type="scientific">Actinomadura napierensis</name>
    <dbReference type="NCBI Taxonomy" id="267854"/>
    <lineage>
        <taxon>Bacteria</taxon>
        <taxon>Bacillati</taxon>
        <taxon>Actinomycetota</taxon>
        <taxon>Actinomycetes</taxon>
        <taxon>Streptosporangiales</taxon>
        <taxon>Thermomonosporaceae</taxon>
        <taxon>Actinomadura</taxon>
    </lineage>
</organism>
<accession>A0ABP5M689</accession>
<keyword evidence="3" id="KW-1185">Reference proteome</keyword>
<name>A0ABP5M689_9ACTN</name>
<gene>
    <name evidence="2" type="ORF">GCM10009727_87950</name>
</gene>
<comment type="caution">
    <text evidence="2">The sequence shown here is derived from an EMBL/GenBank/DDBJ whole genome shotgun (WGS) entry which is preliminary data.</text>
</comment>